<dbReference type="SMART" id="SM00485">
    <property type="entry name" value="XPGN"/>
    <property type="match status" value="1"/>
</dbReference>
<reference evidence="15 16" key="1">
    <citation type="journal article" date="2012" name="PLoS ONE">
        <title>The genome characteristics and predicted function of methyl-group oxidation pathway in the obligate aceticlastic methanogens, Methanosaeta spp.</title>
        <authorList>
            <person name="Zhu J."/>
            <person name="Zheng H."/>
            <person name="Ai G."/>
            <person name="Zhang G."/>
            <person name="Liu D."/>
            <person name="Liu X."/>
            <person name="Dong X."/>
        </authorList>
    </citation>
    <scope>NUCLEOTIDE SEQUENCE [LARGE SCALE GENOMIC DNA]</scope>
    <source>
        <strain evidence="15 16">6Ac</strain>
    </source>
</reference>
<sequence length="336" mass="37634">MGVDLGDLLEREKIELEELAGKLIAVDAFNTLYQFLSIIRQQDGTPLRDGSGRTTSHLSGILYRMTNLLEAGAKVVFVFDGEPPRFKRETLDQRAETRSRAEEMWQRAKEEGLDGFKYAQAASRLEDEMIADAMRLLEAMGIPAVQAPSEGEAQAAFMAIKGDVDLVGSQDYDALLFGAPRVVRNMAITGKRKLPGKNVYVEVMPEVISLDEELLRLGIARRQLVEIGIMCGTDYNEGLKRVGPKTALKLIKEHGNLEGVLEARGETIEDAAEIRDLFLDPPVTEDYKIETKRPDPEKILAFLCDERDFSQERVEKAVKRLMEAVKVGQSTLDKWF</sequence>
<feature type="binding site" evidence="12">
    <location>
        <position position="152"/>
    </location>
    <ligand>
        <name>Mg(2+)</name>
        <dbReference type="ChEBI" id="CHEBI:18420"/>
        <label>1</label>
    </ligand>
</feature>
<dbReference type="InterPro" id="IPR008918">
    <property type="entry name" value="HhH2"/>
</dbReference>
<dbReference type="KEGG" id="mhi:Mhar_0747"/>
<dbReference type="Gene3D" id="3.40.50.1010">
    <property type="entry name" value="5'-nuclease"/>
    <property type="match status" value="1"/>
</dbReference>
<dbReference type="PANTHER" id="PTHR11081:SF9">
    <property type="entry name" value="FLAP ENDONUCLEASE 1"/>
    <property type="match status" value="1"/>
</dbReference>
<keyword evidence="2 12" id="KW-0540">Nuclease</keyword>
<comment type="subunit">
    <text evidence="11 12">Interacts with PCNA. PCNA stimulates the nuclease activity without altering cleavage specificity.</text>
</comment>
<dbReference type="STRING" id="1110509.Mhar_0747"/>
<feature type="region of interest" description="N-domain" evidence="12">
    <location>
        <begin position="1"/>
        <end position="98"/>
    </location>
</feature>
<dbReference type="Pfam" id="PF00867">
    <property type="entry name" value="XPG_I"/>
    <property type="match status" value="1"/>
</dbReference>
<feature type="binding site" evidence="12">
    <location>
        <position position="80"/>
    </location>
    <ligand>
        <name>Mg(2+)</name>
        <dbReference type="ChEBI" id="CHEBI:18420"/>
        <label>1</label>
    </ligand>
</feature>
<accession>G7WKT7</accession>
<dbReference type="PATRIC" id="fig|1110509.7.peg.833"/>
<keyword evidence="8 12" id="KW-0460">Magnesium</keyword>
<dbReference type="HOGENOM" id="CLU_032444_0_0_2"/>
<dbReference type="PRINTS" id="PR00853">
    <property type="entry name" value="XPGRADSUPER"/>
</dbReference>
<evidence type="ECO:0000256" key="6">
    <source>
        <dbReference type="ARBA" id="ARBA00022801"/>
    </source>
</evidence>
<feature type="binding site" evidence="12">
    <location>
        <position position="27"/>
    </location>
    <ligand>
        <name>Mg(2+)</name>
        <dbReference type="ChEBI" id="CHEBI:18420"/>
        <label>1</label>
    </ligand>
</feature>
<dbReference type="SUPFAM" id="SSF88723">
    <property type="entry name" value="PIN domain-like"/>
    <property type="match status" value="1"/>
</dbReference>
<evidence type="ECO:0000259" key="14">
    <source>
        <dbReference type="SMART" id="SM00485"/>
    </source>
</evidence>
<keyword evidence="1 12" id="KW-0235">DNA replication</keyword>
<evidence type="ECO:0000256" key="11">
    <source>
        <dbReference type="ARBA" id="ARBA00065981"/>
    </source>
</evidence>
<dbReference type="AlphaFoldDB" id="G7WKT7"/>
<comment type="function">
    <text evidence="10">Structure-specific nuclease with 5'-flap endonuclease and 5'-3' exonuclease activities involved in DNA replication and repair. During DNA replication, cleaves the 5'-overhanging flap structure that is generated by displacement synthesis when DNA polymerase encounters the 5'-end of a downstream Okazaki fragment. Binds the unpaired 3'-DNA end and kinks the DNA to facilitate 5' cleavage specificity. Cleaves one nucleotide into the double-stranded DNA from the junction in flap DNA, leaving a nick for ligation. Also involved in the base excision repair (BER) pathway. Acts as a genome stabilization factor that prevents flaps from equilibrating into structures that lead to duplications and deletions. Also possesses 5'-3' exonuclease activity on nicked or gapped double-stranded DNA.</text>
</comment>
<evidence type="ECO:0000256" key="3">
    <source>
        <dbReference type="ARBA" id="ARBA00022723"/>
    </source>
</evidence>
<dbReference type="SUPFAM" id="SSF47807">
    <property type="entry name" value="5' to 3' exonuclease, C-terminal subdomain"/>
    <property type="match status" value="1"/>
</dbReference>
<evidence type="ECO:0000256" key="2">
    <source>
        <dbReference type="ARBA" id="ARBA00022722"/>
    </source>
</evidence>
<feature type="binding site" evidence="12">
    <location>
        <position position="150"/>
    </location>
    <ligand>
        <name>Mg(2+)</name>
        <dbReference type="ChEBI" id="CHEBI:18420"/>
        <label>1</label>
    </ligand>
</feature>
<dbReference type="InterPro" id="IPR006085">
    <property type="entry name" value="XPG_DNA_repair_N"/>
</dbReference>
<gene>
    <name evidence="12" type="primary">fen</name>
    <name evidence="15" type="ordered locus">Mhar_0747</name>
</gene>
<dbReference type="InterPro" id="IPR006086">
    <property type="entry name" value="XPG-I_dom"/>
</dbReference>
<dbReference type="NCBIfam" id="TIGR03674">
    <property type="entry name" value="fen_arch"/>
    <property type="match status" value="1"/>
</dbReference>
<dbReference type="CDD" id="cd09867">
    <property type="entry name" value="PIN_FEN1"/>
    <property type="match status" value="1"/>
</dbReference>
<feature type="binding site" evidence="12">
    <location>
        <position position="171"/>
    </location>
    <ligand>
        <name>Mg(2+)</name>
        <dbReference type="ChEBI" id="CHEBI:18420"/>
        <label>2</label>
    </ligand>
</feature>
<feature type="binding site" evidence="12">
    <location>
        <position position="234"/>
    </location>
    <ligand>
        <name>Mg(2+)</name>
        <dbReference type="ChEBI" id="CHEBI:18420"/>
        <label>2</label>
    </ligand>
</feature>
<evidence type="ECO:0000256" key="1">
    <source>
        <dbReference type="ARBA" id="ARBA00022705"/>
    </source>
</evidence>
<dbReference type="InterPro" id="IPR019973">
    <property type="entry name" value="Flap_endonuc_arc"/>
</dbReference>
<dbReference type="GeneID" id="12509916"/>
<dbReference type="InterPro" id="IPR029060">
    <property type="entry name" value="PIN-like_dom_sf"/>
</dbReference>
<dbReference type="GO" id="GO:0006281">
    <property type="term" value="P:DNA repair"/>
    <property type="evidence" value="ECO:0007669"/>
    <property type="project" value="UniProtKB-UniRule"/>
</dbReference>
<evidence type="ECO:0000313" key="15">
    <source>
        <dbReference type="EMBL" id="AET64120.1"/>
    </source>
</evidence>
<evidence type="ECO:0000256" key="4">
    <source>
        <dbReference type="ARBA" id="ARBA00022759"/>
    </source>
</evidence>
<keyword evidence="3 12" id="KW-0479">Metal-binding</keyword>
<keyword evidence="4 12" id="KW-0255">Endonuclease</keyword>
<protein>
    <recommendedName>
        <fullName evidence="12">Flap endonuclease 1</fullName>
        <shortName evidence="12">FEN-1</shortName>
        <ecNumber evidence="12">3.1.-.-</ecNumber>
    </recommendedName>
    <alternativeName>
        <fullName evidence="12">Flap structure-specific endonuclease 1</fullName>
    </alternativeName>
</protein>
<dbReference type="GO" id="GO:0043137">
    <property type="term" value="P:DNA replication, removal of RNA primer"/>
    <property type="evidence" value="ECO:0007669"/>
    <property type="project" value="UniProtKB-UniRule"/>
</dbReference>
<dbReference type="SMART" id="SM00279">
    <property type="entry name" value="HhH2"/>
    <property type="match status" value="1"/>
</dbReference>
<dbReference type="SMART" id="SM00484">
    <property type="entry name" value="XPGI"/>
    <property type="match status" value="1"/>
</dbReference>
<dbReference type="GO" id="GO:0000287">
    <property type="term" value="F:magnesium ion binding"/>
    <property type="evidence" value="ECO:0007669"/>
    <property type="project" value="UniProtKB-UniRule"/>
</dbReference>
<dbReference type="EC" id="3.1.-.-" evidence="12"/>
<dbReference type="CDD" id="cd09903">
    <property type="entry name" value="H3TH_FEN1-Arc"/>
    <property type="match status" value="1"/>
</dbReference>
<feature type="domain" description="XPG N-terminal" evidence="14">
    <location>
        <begin position="1"/>
        <end position="101"/>
    </location>
</feature>
<evidence type="ECO:0000313" key="16">
    <source>
        <dbReference type="Proteomes" id="UP000005877"/>
    </source>
</evidence>
<dbReference type="InterPro" id="IPR006084">
    <property type="entry name" value="XPG/Rad2"/>
</dbReference>
<keyword evidence="16" id="KW-1185">Reference proteome</keyword>
<evidence type="ECO:0000256" key="8">
    <source>
        <dbReference type="ARBA" id="ARBA00022842"/>
    </source>
</evidence>
<name>G7WKT7_METH6</name>
<organism evidence="15 16">
    <name type="scientific">Methanothrix harundinacea (strain 6Ac)</name>
    <name type="common">Methanosaeta harundinacea</name>
    <dbReference type="NCBI Taxonomy" id="1110509"/>
    <lineage>
        <taxon>Archaea</taxon>
        <taxon>Methanobacteriati</taxon>
        <taxon>Methanobacteriota</taxon>
        <taxon>Stenosarchaea group</taxon>
        <taxon>Methanomicrobia</taxon>
        <taxon>Methanotrichales</taxon>
        <taxon>Methanotrichaceae</taxon>
        <taxon>Methanothrix</taxon>
    </lineage>
</organism>
<dbReference type="RefSeq" id="WP_014586305.1">
    <property type="nucleotide sequence ID" value="NC_017527.1"/>
</dbReference>
<dbReference type="FunFam" id="3.40.50.1010:FF:000016">
    <property type="entry name" value="Flap endonuclease 1"/>
    <property type="match status" value="1"/>
</dbReference>
<dbReference type="InterPro" id="IPR036279">
    <property type="entry name" value="5-3_exonuclease_C_sf"/>
</dbReference>
<evidence type="ECO:0000256" key="10">
    <source>
        <dbReference type="ARBA" id="ARBA00024702"/>
    </source>
</evidence>
<dbReference type="HAMAP" id="MF_00614">
    <property type="entry name" value="Fen"/>
    <property type="match status" value="1"/>
</dbReference>
<evidence type="ECO:0000256" key="12">
    <source>
        <dbReference type="HAMAP-Rule" id="MF_00614"/>
    </source>
</evidence>
<dbReference type="InterPro" id="IPR023426">
    <property type="entry name" value="Flap_endonuc"/>
</dbReference>
<evidence type="ECO:0000259" key="13">
    <source>
        <dbReference type="SMART" id="SM00484"/>
    </source>
</evidence>
<keyword evidence="9 12" id="KW-0234">DNA repair</keyword>
<keyword evidence="5 12" id="KW-0227">DNA damage</keyword>
<dbReference type="OrthoDB" id="9593at2157"/>
<feature type="domain" description="XPG-I" evidence="13">
    <location>
        <begin position="138"/>
        <end position="219"/>
    </location>
</feature>
<dbReference type="GO" id="GO:0017108">
    <property type="term" value="F:5'-flap endonuclease activity"/>
    <property type="evidence" value="ECO:0007669"/>
    <property type="project" value="UniProtKB-UniRule"/>
</dbReference>
<evidence type="ECO:0000256" key="7">
    <source>
        <dbReference type="ARBA" id="ARBA00022839"/>
    </source>
</evidence>
<proteinExistence type="inferred from homology"/>
<dbReference type="EMBL" id="CP003117">
    <property type="protein sequence ID" value="AET64120.1"/>
    <property type="molecule type" value="Genomic_DNA"/>
</dbReference>
<feature type="binding site" evidence="12">
    <location>
        <position position="173"/>
    </location>
    <ligand>
        <name>Mg(2+)</name>
        <dbReference type="ChEBI" id="CHEBI:18420"/>
        <label>2</label>
    </ligand>
</feature>
<evidence type="ECO:0000256" key="5">
    <source>
        <dbReference type="ARBA" id="ARBA00022763"/>
    </source>
</evidence>
<comment type="cofactor">
    <cofactor evidence="12">
        <name>Mg(2+)</name>
        <dbReference type="ChEBI" id="CHEBI:18420"/>
    </cofactor>
    <text evidence="12">Binds 2 magnesium ions per subunit. They probably participate in the reaction catalyzed by the enzyme. May bind an additional third magnesium ion after substrate binding.</text>
</comment>
<dbReference type="Proteomes" id="UP000005877">
    <property type="component" value="Chromosome"/>
</dbReference>
<dbReference type="Gene3D" id="1.10.150.20">
    <property type="entry name" value="5' to 3' exonuclease, C-terminal subdomain"/>
    <property type="match status" value="1"/>
</dbReference>
<keyword evidence="7 12" id="KW-0269">Exonuclease</keyword>
<comment type="similarity">
    <text evidence="12">Belongs to the XPG/RAD2 endonuclease family. FEN1 subfamily.</text>
</comment>
<keyword evidence="6 12" id="KW-0378">Hydrolase</keyword>
<dbReference type="GO" id="GO:0003677">
    <property type="term" value="F:DNA binding"/>
    <property type="evidence" value="ECO:0007669"/>
    <property type="project" value="UniProtKB-UniRule"/>
</dbReference>
<comment type="function">
    <text evidence="12">Structure-specific nuclease with 5'-flap endonuclease and 5'-3' exonuclease activities involved in DNA replication and repair. During DNA replication, cleaves the 5'-overhanging flap structure that is generated by displacement synthesis when DNA polymerase encounters the 5'-end of a downstream Okazaki fragment. Binds the unpaired 3'-DNA end and kinks the DNA to facilitate 5' cleavage specificity. Cleaves one nucleotide into the double-stranded DNA from the junction in flap DNA, leaving a nick for ligation. Also involved in the base excision repair (BER) pathway. Acts as a genome stabilization factor that prevents flaps from equilibrating into structurs that lead to duplications and deletions. Also possesses 5'-3' exonuclease activity on nicked or gapped double-stranded DNA.</text>
</comment>
<dbReference type="GO" id="GO:0008409">
    <property type="term" value="F:5'-3' exonuclease activity"/>
    <property type="evidence" value="ECO:0007669"/>
    <property type="project" value="UniProtKB-UniRule"/>
</dbReference>
<dbReference type="Pfam" id="PF00752">
    <property type="entry name" value="XPG_N"/>
    <property type="match status" value="1"/>
</dbReference>
<evidence type="ECO:0000256" key="9">
    <source>
        <dbReference type="ARBA" id="ARBA00023204"/>
    </source>
</evidence>
<comment type="caution">
    <text evidence="12">Lacks conserved residue(s) required for the propagation of feature annotation.</text>
</comment>
<dbReference type="PANTHER" id="PTHR11081">
    <property type="entry name" value="FLAP ENDONUCLEASE FAMILY MEMBER"/>
    <property type="match status" value="1"/>
</dbReference>